<dbReference type="SMART" id="SM00729">
    <property type="entry name" value="Elp3"/>
    <property type="match status" value="1"/>
</dbReference>
<name>A0A254TAU6_9BURK</name>
<dbReference type="InterPro" id="IPR058240">
    <property type="entry name" value="rSAM_sf"/>
</dbReference>
<dbReference type="InterPro" id="IPR034391">
    <property type="entry name" value="AdoMet-like_SPASM_containing"/>
</dbReference>
<keyword evidence="2" id="KW-0004">4Fe-4S</keyword>
<dbReference type="Pfam" id="PF13186">
    <property type="entry name" value="SPASM"/>
    <property type="match status" value="1"/>
</dbReference>
<dbReference type="GO" id="GO:0051536">
    <property type="term" value="F:iron-sulfur cluster binding"/>
    <property type="evidence" value="ECO:0007669"/>
    <property type="project" value="UniProtKB-KW"/>
</dbReference>
<dbReference type="InterPro" id="IPR050377">
    <property type="entry name" value="Radical_SAM_PqqE_MftC-like"/>
</dbReference>
<accession>A0A254TAU6</accession>
<reference evidence="8 9" key="1">
    <citation type="submission" date="2016-02" db="EMBL/GenBank/DDBJ databases">
        <authorList>
            <person name="Wen L."/>
            <person name="He K."/>
            <person name="Yang H."/>
        </authorList>
    </citation>
    <scope>NUCLEOTIDE SEQUENCE [LARGE SCALE GENOMIC DNA]</scope>
    <source>
        <strain evidence="8 9">TSA40</strain>
    </source>
</reference>
<dbReference type="InterPro" id="IPR006638">
    <property type="entry name" value="Elp3/MiaA/NifB-like_rSAM"/>
</dbReference>
<sequence>MTPLPEYVQIEPVGQCNLRCRMCPIQFRGEGGPGQPRAFMDIAVFRRLVDQFPSMTELQLQGLGEPLLHPQFFEMVRYASARGIRVSTNTNMTVMSEQGAEECVRSGLHTMHVSLDGATAATYQAIRLRSRFQRVLRNLRRLVQARRMLESVTPRLRLVAVAMRENLEELPGLVALAHEEGIASVFVQHLCHDFGESSLPERYAPMREFIDAQTLLHQDPGHVERCFQAAREQASALGVELRLPRLQPRDWPAGTSGRTRCDWPWRGSYISYDGKAMPCCMVATPDRIHFGDMAQDGVDAVWNNEAYEAFRAALDSPKPPEVCRSCALYRGTF</sequence>
<keyword evidence="6" id="KW-0411">Iron-sulfur</keyword>
<evidence type="ECO:0000256" key="2">
    <source>
        <dbReference type="ARBA" id="ARBA00022485"/>
    </source>
</evidence>
<dbReference type="PANTHER" id="PTHR11228">
    <property type="entry name" value="RADICAL SAM DOMAIN PROTEIN"/>
    <property type="match status" value="1"/>
</dbReference>
<evidence type="ECO:0000313" key="8">
    <source>
        <dbReference type="EMBL" id="OWW19771.1"/>
    </source>
</evidence>
<dbReference type="Proteomes" id="UP000197535">
    <property type="component" value="Unassembled WGS sequence"/>
</dbReference>
<dbReference type="Pfam" id="PF04055">
    <property type="entry name" value="Radical_SAM"/>
    <property type="match status" value="1"/>
</dbReference>
<dbReference type="GO" id="GO:0003824">
    <property type="term" value="F:catalytic activity"/>
    <property type="evidence" value="ECO:0007669"/>
    <property type="project" value="InterPro"/>
</dbReference>
<dbReference type="OrthoDB" id="9792276at2"/>
<keyword evidence="4" id="KW-0479">Metal-binding</keyword>
<dbReference type="SFLD" id="SFLDG01067">
    <property type="entry name" value="SPASM/twitch_domain_containing"/>
    <property type="match status" value="1"/>
</dbReference>
<keyword evidence="3" id="KW-0949">S-adenosyl-L-methionine</keyword>
<evidence type="ECO:0000256" key="5">
    <source>
        <dbReference type="ARBA" id="ARBA00023004"/>
    </source>
</evidence>
<feature type="domain" description="Radical SAM core" evidence="7">
    <location>
        <begin position="1"/>
        <end position="219"/>
    </location>
</feature>
<evidence type="ECO:0000256" key="1">
    <source>
        <dbReference type="ARBA" id="ARBA00001966"/>
    </source>
</evidence>
<dbReference type="AlphaFoldDB" id="A0A254TAU6"/>
<dbReference type="InterPro" id="IPR023885">
    <property type="entry name" value="4Fe4S-binding_SPASM_dom"/>
</dbReference>
<proteinExistence type="predicted"/>
<evidence type="ECO:0000259" key="7">
    <source>
        <dbReference type="PROSITE" id="PS51918"/>
    </source>
</evidence>
<organism evidence="8 9">
    <name type="scientific">Noviherbaspirillum denitrificans</name>
    <dbReference type="NCBI Taxonomy" id="1968433"/>
    <lineage>
        <taxon>Bacteria</taxon>
        <taxon>Pseudomonadati</taxon>
        <taxon>Pseudomonadota</taxon>
        <taxon>Betaproteobacteria</taxon>
        <taxon>Burkholderiales</taxon>
        <taxon>Oxalobacteraceae</taxon>
        <taxon>Noviherbaspirillum</taxon>
    </lineage>
</organism>
<dbReference type="InterPro" id="IPR013785">
    <property type="entry name" value="Aldolase_TIM"/>
</dbReference>
<evidence type="ECO:0000313" key="9">
    <source>
        <dbReference type="Proteomes" id="UP000197535"/>
    </source>
</evidence>
<evidence type="ECO:0000256" key="6">
    <source>
        <dbReference type="ARBA" id="ARBA00023014"/>
    </source>
</evidence>
<keyword evidence="5" id="KW-0408">Iron</keyword>
<keyword evidence="9" id="KW-1185">Reference proteome</keyword>
<dbReference type="GO" id="GO:0046872">
    <property type="term" value="F:metal ion binding"/>
    <property type="evidence" value="ECO:0007669"/>
    <property type="project" value="UniProtKB-KW"/>
</dbReference>
<dbReference type="CDD" id="cd21109">
    <property type="entry name" value="SPASM"/>
    <property type="match status" value="1"/>
</dbReference>
<dbReference type="SFLD" id="SFLDS00029">
    <property type="entry name" value="Radical_SAM"/>
    <property type="match status" value="1"/>
</dbReference>
<dbReference type="Gene3D" id="3.20.20.70">
    <property type="entry name" value="Aldolase class I"/>
    <property type="match status" value="1"/>
</dbReference>
<evidence type="ECO:0000256" key="4">
    <source>
        <dbReference type="ARBA" id="ARBA00022723"/>
    </source>
</evidence>
<dbReference type="InterPro" id="IPR007197">
    <property type="entry name" value="rSAM"/>
</dbReference>
<evidence type="ECO:0000256" key="3">
    <source>
        <dbReference type="ARBA" id="ARBA00022691"/>
    </source>
</evidence>
<dbReference type="RefSeq" id="WP_088706678.1">
    <property type="nucleotide sequence ID" value="NZ_LSTO01000001.1"/>
</dbReference>
<comment type="cofactor">
    <cofactor evidence="1">
        <name>[4Fe-4S] cluster</name>
        <dbReference type="ChEBI" id="CHEBI:49883"/>
    </cofactor>
</comment>
<dbReference type="EMBL" id="LSTO01000001">
    <property type="protein sequence ID" value="OWW19771.1"/>
    <property type="molecule type" value="Genomic_DNA"/>
</dbReference>
<comment type="caution">
    <text evidence="8">The sequence shown here is derived from an EMBL/GenBank/DDBJ whole genome shotgun (WGS) entry which is preliminary data.</text>
</comment>
<gene>
    <name evidence="8" type="ORF">AYR66_09915</name>
</gene>
<dbReference type="CDD" id="cd01335">
    <property type="entry name" value="Radical_SAM"/>
    <property type="match status" value="1"/>
</dbReference>
<dbReference type="PROSITE" id="PS51918">
    <property type="entry name" value="RADICAL_SAM"/>
    <property type="match status" value="1"/>
</dbReference>
<dbReference type="PANTHER" id="PTHR11228:SF7">
    <property type="entry name" value="PQQA PEPTIDE CYCLASE"/>
    <property type="match status" value="1"/>
</dbReference>
<dbReference type="SFLD" id="SFLDG01387">
    <property type="entry name" value="BtrN-like_SPASM_domain_contain"/>
    <property type="match status" value="1"/>
</dbReference>
<dbReference type="SUPFAM" id="SSF102114">
    <property type="entry name" value="Radical SAM enzymes"/>
    <property type="match status" value="1"/>
</dbReference>
<protein>
    <submittedName>
        <fullName evidence="8">Radical SAM protein</fullName>
    </submittedName>
</protein>